<dbReference type="PROSITE" id="PS00715">
    <property type="entry name" value="SIGMA70_1"/>
    <property type="match status" value="1"/>
</dbReference>
<evidence type="ECO:0000313" key="8">
    <source>
        <dbReference type="EMBL" id="SAY38975.1"/>
    </source>
</evidence>
<dbReference type="NCBIfam" id="TIGR02937">
    <property type="entry name" value="sigma70-ECF"/>
    <property type="match status" value="1"/>
</dbReference>
<evidence type="ECO:0000256" key="6">
    <source>
        <dbReference type="SAM" id="MobiDB-lite"/>
    </source>
</evidence>
<name>A0A165B136_9SYNE</name>
<feature type="compositionally biased region" description="Polar residues" evidence="6">
    <location>
        <begin position="1"/>
        <end position="13"/>
    </location>
</feature>
<dbReference type="InterPro" id="IPR007624">
    <property type="entry name" value="RNA_pol_sigma70_r3"/>
</dbReference>
<dbReference type="Proteomes" id="UP000182631">
    <property type="component" value="Unassembled WGS sequence"/>
</dbReference>
<evidence type="ECO:0000256" key="2">
    <source>
        <dbReference type="ARBA" id="ARBA00023015"/>
    </source>
</evidence>
<reference evidence="9" key="1">
    <citation type="submission" date="2016-02" db="EMBL/GenBank/DDBJ databases">
        <authorList>
            <person name="liu f."/>
        </authorList>
    </citation>
    <scope>NUCLEOTIDE SEQUENCE [LARGE SCALE GENOMIC DNA]</scope>
</reference>
<dbReference type="SUPFAM" id="SSF88946">
    <property type="entry name" value="Sigma2 domain of RNA polymerase sigma factors"/>
    <property type="match status" value="1"/>
</dbReference>
<evidence type="ECO:0000259" key="7">
    <source>
        <dbReference type="PROSITE" id="PS00715"/>
    </source>
</evidence>
<dbReference type="InterPro" id="IPR014284">
    <property type="entry name" value="RNA_pol_sigma-70_dom"/>
</dbReference>
<dbReference type="InterPro" id="IPR050239">
    <property type="entry name" value="Sigma-70_RNA_pol_init_factors"/>
</dbReference>
<dbReference type="InterPro" id="IPR036388">
    <property type="entry name" value="WH-like_DNA-bd_sf"/>
</dbReference>
<dbReference type="GO" id="GO:0016987">
    <property type="term" value="F:sigma factor activity"/>
    <property type="evidence" value="ECO:0007669"/>
    <property type="project" value="UniProtKB-KW"/>
</dbReference>
<feature type="domain" description="RNA polymerase sigma-70" evidence="7">
    <location>
        <begin position="149"/>
        <end position="162"/>
    </location>
</feature>
<organism evidence="8 9">
    <name type="scientific">Candidatus Synechococcus spongiarum</name>
    <dbReference type="NCBI Taxonomy" id="431041"/>
    <lineage>
        <taxon>Bacteria</taxon>
        <taxon>Bacillati</taxon>
        <taxon>Cyanobacteriota</taxon>
        <taxon>Cyanophyceae</taxon>
        <taxon>Synechococcales</taxon>
        <taxon>Synechococcaceae</taxon>
        <taxon>Synechococcus</taxon>
    </lineage>
</organism>
<dbReference type="InterPro" id="IPR007627">
    <property type="entry name" value="RNA_pol_sigma70_r2"/>
</dbReference>
<dbReference type="InterPro" id="IPR013324">
    <property type="entry name" value="RNA_pol_sigma_r3/r4-like"/>
</dbReference>
<gene>
    <name evidence="8" type="ORF">FLM9_996</name>
</gene>
<dbReference type="Pfam" id="PF00140">
    <property type="entry name" value="Sigma70_r1_2"/>
    <property type="match status" value="1"/>
</dbReference>
<evidence type="ECO:0000313" key="9">
    <source>
        <dbReference type="Proteomes" id="UP000182631"/>
    </source>
</evidence>
<evidence type="ECO:0000256" key="3">
    <source>
        <dbReference type="ARBA" id="ARBA00023082"/>
    </source>
</evidence>
<dbReference type="Gene3D" id="1.10.10.10">
    <property type="entry name" value="Winged helix-like DNA-binding domain superfamily/Winged helix DNA-binding domain"/>
    <property type="match status" value="3"/>
</dbReference>
<dbReference type="InterPro" id="IPR007630">
    <property type="entry name" value="RNA_pol_sigma70_r4"/>
</dbReference>
<dbReference type="Pfam" id="PF04545">
    <property type="entry name" value="Sigma70_r4"/>
    <property type="match status" value="1"/>
</dbReference>
<feature type="compositionally biased region" description="Polar residues" evidence="6">
    <location>
        <begin position="22"/>
        <end position="43"/>
    </location>
</feature>
<dbReference type="SUPFAM" id="SSF88659">
    <property type="entry name" value="Sigma3 and sigma4 domains of RNA polymerase sigma factors"/>
    <property type="match status" value="3"/>
</dbReference>
<feature type="region of interest" description="Disordered" evidence="6">
    <location>
        <begin position="1"/>
        <end position="43"/>
    </location>
</feature>
<keyword evidence="9" id="KW-1185">Reference proteome</keyword>
<dbReference type="PANTHER" id="PTHR30603:SF60">
    <property type="entry name" value="RNA POLYMERASE SIGMA FACTOR RPOD"/>
    <property type="match status" value="1"/>
</dbReference>
<dbReference type="InterPro" id="IPR013325">
    <property type="entry name" value="RNA_pol_sigma_r2"/>
</dbReference>
<sequence length="397" mass="44834">MVPAPSTSRSDTQPIDRAPLPSHSNNMTNITATPPAQFTSQSSADADLVRSYLRDIGRVPLLSHEQEITLGRQVQELMRLEALETRFKQETGVAPTWEEWAEAAELRPLQLQRRLRNGRRAKERMVSANLRLVVSVAKKYTKRNMELLDLIQEGTIGLVRGVEKFDPSRGYKFSTYAYWWIRQGITRAISEKSRTIRLPIHITEVLNRLKKSQRELSQQLGRTPTVVELSAAVALDEEQSDSVHELIVRLNRELGHAPTMAQLAQALHRSEEEVNTLTSEVKDVICRARQPVSLDLRVGDGDDTALQELLCHEGPAPNDVVDGECLKSDMEAILGQLPHLQCEVIKMRYGIGEHKPMSLTGIGRVLNMSRDRVRKLEKDCMASLRHLRANIEDYAMA</sequence>
<dbReference type="GO" id="GO:0003677">
    <property type="term" value="F:DNA binding"/>
    <property type="evidence" value="ECO:0007669"/>
    <property type="project" value="UniProtKB-KW"/>
</dbReference>
<dbReference type="InterPro" id="IPR000943">
    <property type="entry name" value="RNA_pol_sigma70"/>
</dbReference>
<dbReference type="GO" id="GO:0006352">
    <property type="term" value="P:DNA-templated transcription initiation"/>
    <property type="evidence" value="ECO:0007669"/>
    <property type="project" value="InterPro"/>
</dbReference>
<comment type="similarity">
    <text evidence="1">Belongs to the sigma-70 factor family.</text>
</comment>
<keyword evidence="5" id="KW-0804">Transcription</keyword>
<dbReference type="Gene3D" id="1.20.120.1810">
    <property type="match status" value="1"/>
</dbReference>
<protein>
    <submittedName>
        <fullName evidence="8">RNA polymerase sigma factor</fullName>
    </submittedName>
</protein>
<dbReference type="PRINTS" id="PR00046">
    <property type="entry name" value="SIGMA70FCT"/>
</dbReference>
<evidence type="ECO:0000256" key="1">
    <source>
        <dbReference type="ARBA" id="ARBA00007788"/>
    </source>
</evidence>
<dbReference type="Pfam" id="PF04539">
    <property type="entry name" value="Sigma70_r3"/>
    <property type="match status" value="2"/>
</dbReference>
<keyword evidence="4" id="KW-0238">DNA-binding</keyword>
<dbReference type="Pfam" id="PF04542">
    <property type="entry name" value="Sigma70_r2"/>
    <property type="match status" value="1"/>
</dbReference>
<dbReference type="EMBL" id="FITM01000105">
    <property type="protein sequence ID" value="SAY38975.1"/>
    <property type="molecule type" value="Genomic_DNA"/>
</dbReference>
<evidence type="ECO:0000256" key="4">
    <source>
        <dbReference type="ARBA" id="ARBA00023125"/>
    </source>
</evidence>
<dbReference type="PANTHER" id="PTHR30603">
    <property type="entry name" value="RNA POLYMERASE SIGMA FACTOR RPO"/>
    <property type="match status" value="1"/>
</dbReference>
<dbReference type="InterPro" id="IPR009042">
    <property type="entry name" value="RNA_pol_sigma70_r1_2"/>
</dbReference>
<dbReference type="AlphaFoldDB" id="A0A165B136"/>
<evidence type="ECO:0000256" key="5">
    <source>
        <dbReference type="ARBA" id="ARBA00023163"/>
    </source>
</evidence>
<proteinExistence type="inferred from homology"/>
<keyword evidence="3" id="KW-0731">Sigma factor</keyword>
<dbReference type="OrthoDB" id="551215at2"/>
<accession>A0A165B136</accession>
<keyword evidence="2" id="KW-0805">Transcription regulation</keyword>